<dbReference type="EnsemblMetazoa" id="CLYHEMT000565.1">
    <property type="protein sequence ID" value="CLYHEMP000565.1"/>
    <property type="gene ID" value="CLYHEMG000565"/>
</dbReference>
<evidence type="ECO:0000256" key="6">
    <source>
        <dbReference type="SAM" id="Phobius"/>
    </source>
</evidence>
<dbReference type="RefSeq" id="XP_066912916.1">
    <property type="nucleotide sequence ID" value="XM_067056815.1"/>
</dbReference>
<evidence type="ECO:0000313" key="7">
    <source>
        <dbReference type="EnsemblMetazoa" id="CLYHEMP000565.1"/>
    </source>
</evidence>
<dbReference type="InterPro" id="IPR007237">
    <property type="entry name" value="CD20-like"/>
</dbReference>
<evidence type="ECO:0000256" key="3">
    <source>
        <dbReference type="ARBA" id="ARBA00022989"/>
    </source>
</evidence>
<proteinExistence type="predicted"/>
<accession>A0A7M5TR28</accession>
<feature type="compositionally biased region" description="Polar residues" evidence="5">
    <location>
        <begin position="233"/>
        <end position="243"/>
    </location>
</feature>
<name>A0A7M5TR28_9CNID</name>
<feature type="transmembrane region" description="Helical" evidence="6">
    <location>
        <begin position="93"/>
        <end position="114"/>
    </location>
</feature>
<dbReference type="AlphaFoldDB" id="A0A7M5TR28"/>
<protein>
    <submittedName>
        <fullName evidence="7">Uncharacterized protein</fullName>
    </submittedName>
</protein>
<keyword evidence="4 6" id="KW-0472">Membrane</keyword>
<evidence type="ECO:0000256" key="4">
    <source>
        <dbReference type="ARBA" id="ARBA00023136"/>
    </source>
</evidence>
<dbReference type="GO" id="GO:0016020">
    <property type="term" value="C:membrane"/>
    <property type="evidence" value="ECO:0007669"/>
    <property type="project" value="UniProtKB-SubCell"/>
</dbReference>
<keyword evidence="8" id="KW-1185">Reference proteome</keyword>
<comment type="subcellular location">
    <subcellularLocation>
        <location evidence="1">Membrane</location>
        <topology evidence="1">Multi-pass membrane protein</topology>
    </subcellularLocation>
</comment>
<dbReference type="Proteomes" id="UP000594262">
    <property type="component" value="Unplaced"/>
</dbReference>
<sequence>MIHCGRFTTSQIAKILGIFQIICAIIITAVGIGIVIKFREVDHTLQSDKSVADTYIDNPWTTQYGAAIWMGLIMAIAGAFGCFADIKPHKSKYMYGTMFLNIVVVLAAILLLIFSHQTITWFDTCQYQYHVFHSHLMQVRDCSEDDKSTGNTMYWTVFVVSLLVIPITIMMLVLLGFSNSSLLEEMCQGTCFRKMVYKSKGPDSQVSYKTKNTHEFNKEMHVNNGGAQKKEQSMNYSQPAVYC</sequence>
<evidence type="ECO:0000256" key="1">
    <source>
        <dbReference type="ARBA" id="ARBA00004141"/>
    </source>
</evidence>
<evidence type="ECO:0000313" key="8">
    <source>
        <dbReference type="Proteomes" id="UP000594262"/>
    </source>
</evidence>
<feature type="region of interest" description="Disordered" evidence="5">
    <location>
        <begin position="223"/>
        <end position="243"/>
    </location>
</feature>
<reference evidence="7" key="1">
    <citation type="submission" date="2021-01" db="UniProtKB">
        <authorList>
            <consortium name="EnsemblMetazoa"/>
        </authorList>
    </citation>
    <scope>IDENTIFICATION</scope>
</reference>
<organism evidence="7 8">
    <name type="scientific">Clytia hemisphaerica</name>
    <dbReference type="NCBI Taxonomy" id="252671"/>
    <lineage>
        <taxon>Eukaryota</taxon>
        <taxon>Metazoa</taxon>
        <taxon>Cnidaria</taxon>
        <taxon>Hydrozoa</taxon>
        <taxon>Hydroidolina</taxon>
        <taxon>Leptothecata</taxon>
        <taxon>Obeliida</taxon>
        <taxon>Clytiidae</taxon>
        <taxon>Clytia</taxon>
    </lineage>
</organism>
<evidence type="ECO:0000256" key="2">
    <source>
        <dbReference type="ARBA" id="ARBA00022692"/>
    </source>
</evidence>
<feature type="transmembrane region" description="Helical" evidence="6">
    <location>
        <begin position="153"/>
        <end position="177"/>
    </location>
</feature>
<keyword evidence="3 6" id="KW-1133">Transmembrane helix</keyword>
<keyword evidence="2 6" id="KW-0812">Transmembrane</keyword>
<dbReference type="GeneID" id="136800194"/>
<dbReference type="OrthoDB" id="6021869at2759"/>
<evidence type="ECO:0000256" key="5">
    <source>
        <dbReference type="SAM" id="MobiDB-lite"/>
    </source>
</evidence>
<feature type="transmembrane region" description="Helical" evidence="6">
    <location>
        <begin position="66"/>
        <end position="86"/>
    </location>
</feature>
<feature type="transmembrane region" description="Helical" evidence="6">
    <location>
        <begin position="12"/>
        <end position="36"/>
    </location>
</feature>
<dbReference type="Pfam" id="PF04103">
    <property type="entry name" value="CD20"/>
    <property type="match status" value="1"/>
</dbReference>